<dbReference type="EMBL" id="OZ020104">
    <property type="protein sequence ID" value="CAK9278369.1"/>
    <property type="molecule type" value="Genomic_DNA"/>
</dbReference>
<sequence>MDGSSPVLFEVGTGDKSSIAQLTVVRARFARRCHGRQCFLQGAGSPHQGQSADTMSSVECECSVGKIEAEEGCKERFVEWRGAKSLLRGRGAEEGRDVVSCMGGAKGRKTGAKQKKGRRGAKLTQEDIELIDIPDHAGLYDFSELSRSSVNPSSTSVTHQEEDCALRMELAGQLVPGQPHYIAAVDNEVLSSSHQGRQKDFEDQRGDLGNDNDHGNDDIVPPKGLPKGRRVNGSSKMSTGNALLLLDRKQKIMTLEST</sequence>
<feature type="compositionally biased region" description="Polar residues" evidence="1">
    <location>
        <begin position="232"/>
        <end position="241"/>
    </location>
</feature>
<evidence type="ECO:0000313" key="3">
    <source>
        <dbReference type="Proteomes" id="UP001497444"/>
    </source>
</evidence>
<feature type="region of interest" description="Disordered" evidence="1">
    <location>
        <begin position="190"/>
        <end position="241"/>
    </location>
</feature>
<keyword evidence="3" id="KW-1185">Reference proteome</keyword>
<evidence type="ECO:0000256" key="1">
    <source>
        <dbReference type="SAM" id="MobiDB-lite"/>
    </source>
</evidence>
<organism evidence="2 3">
    <name type="scientific">Sphagnum jensenii</name>
    <dbReference type="NCBI Taxonomy" id="128206"/>
    <lineage>
        <taxon>Eukaryota</taxon>
        <taxon>Viridiplantae</taxon>
        <taxon>Streptophyta</taxon>
        <taxon>Embryophyta</taxon>
        <taxon>Bryophyta</taxon>
        <taxon>Sphagnophytina</taxon>
        <taxon>Sphagnopsida</taxon>
        <taxon>Sphagnales</taxon>
        <taxon>Sphagnaceae</taxon>
        <taxon>Sphagnum</taxon>
    </lineage>
</organism>
<reference evidence="2" key="1">
    <citation type="submission" date="2024-02" db="EMBL/GenBank/DDBJ databases">
        <authorList>
            <consortium name="ELIXIR-Norway"/>
            <consortium name="Elixir Norway"/>
        </authorList>
    </citation>
    <scope>NUCLEOTIDE SEQUENCE</scope>
</reference>
<proteinExistence type="predicted"/>
<dbReference type="Proteomes" id="UP001497444">
    <property type="component" value="Chromosome 9"/>
</dbReference>
<evidence type="ECO:0000313" key="2">
    <source>
        <dbReference type="EMBL" id="CAK9278369.1"/>
    </source>
</evidence>
<accession>A0ABP0XI85</accession>
<feature type="compositionally biased region" description="Basic and acidic residues" evidence="1">
    <location>
        <begin position="197"/>
        <end position="217"/>
    </location>
</feature>
<gene>
    <name evidence="2" type="ORF">CSSPJE1EN1_LOCUS23847</name>
</gene>
<name>A0ABP0XI85_9BRYO</name>
<protein>
    <submittedName>
        <fullName evidence="2">Uncharacterized protein</fullName>
    </submittedName>
</protein>